<protein>
    <recommendedName>
        <fullName evidence="9">Peptidase A1 domain-containing protein</fullName>
    </recommendedName>
</protein>
<keyword evidence="3" id="KW-0732">Signal</keyword>
<dbReference type="InterPro" id="IPR021109">
    <property type="entry name" value="Peptidase_aspartic_dom_sf"/>
</dbReference>
<evidence type="ECO:0000313" key="11">
    <source>
        <dbReference type="Proteomes" id="UP000077115"/>
    </source>
</evidence>
<feature type="compositionally biased region" description="Polar residues" evidence="7">
    <location>
        <begin position="452"/>
        <end position="475"/>
    </location>
</feature>
<proteinExistence type="inferred from homology"/>
<feature type="domain" description="Peptidase A1" evidence="9">
    <location>
        <begin position="66"/>
        <end position="419"/>
    </location>
</feature>
<evidence type="ECO:0000259" key="9">
    <source>
        <dbReference type="PROSITE" id="PS51767"/>
    </source>
</evidence>
<keyword evidence="5" id="KW-0378">Hydrolase</keyword>
<dbReference type="Pfam" id="PF00026">
    <property type="entry name" value="Asp"/>
    <property type="match status" value="1"/>
</dbReference>
<keyword evidence="8" id="KW-0472">Membrane</keyword>
<dbReference type="AlphaFoldDB" id="A0A177WM74"/>
<dbReference type="VEuPathDB" id="FungiDB:BDEG_24464"/>
<dbReference type="FunFam" id="2.40.70.10:FF:000017">
    <property type="entry name" value="Uncharacterized protein"/>
    <property type="match status" value="1"/>
</dbReference>
<dbReference type="Proteomes" id="UP000077115">
    <property type="component" value="Unassembled WGS sequence"/>
</dbReference>
<dbReference type="SUPFAM" id="SSF50630">
    <property type="entry name" value="Acid proteases"/>
    <property type="match status" value="1"/>
</dbReference>
<keyword evidence="6" id="KW-0865">Zymogen</keyword>
<comment type="similarity">
    <text evidence="1">Belongs to the peptidase A1 family.</text>
</comment>
<organism evidence="10 11">
    <name type="scientific">Batrachochytrium dendrobatidis (strain JEL423)</name>
    <dbReference type="NCBI Taxonomy" id="403673"/>
    <lineage>
        <taxon>Eukaryota</taxon>
        <taxon>Fungi</taxon>
        <taxon>Fungi incertae sedis</taxon>
        <taxon>Chytridiomycota</taxon>
        <taxon>Chytridiomycota incertae sedis</taxon>
        <taxon>Chytridiomycetes</taxon>
        <taxon>Rhizophydiales</taxon>
        <taxon>Rhizophydiales incertae sedis</taxon>
        <taxon>Batrachochytrium</taxon>
    </lineage>
</organism>
<evidence type="ECO:0000256" key="8">
    <source>
        <dbReference type="SAM" id="Phobius"/>
    </source>
</evidence>
<evidence type="ECO:0000256" key="3">
    <source>
        <dbReference type="ARBA" id="ARBA00022729"/>
    </source>
</evidence>
<evidence type="ECO:0000256" key="2">
    <source>
        <dbReference type="ARBA" id="ARBA00022670"/>
    </source>
</evidence>
<evidence type="ECO:0000256" key="5">
    <source>
        <dbReference type="ARBA" id="ARBA00022801"/>
    </source>
</evidence>
<dbReference type="PANTHER" id="PTHR47965">
    <property type="entry name" value="ASPARTYL PROTEASE-RELATED"/>
    <property type="match status" value="1"/>
</dbReference>
<gene>
    <name evidence="10" type="ORF">BDEG_24464</name>
</gene>
<evidence type="ECO:0000313" key="10">
    <source>
        <dbReference type="EMBL" id="OAJ40764.1"/>
    </source>
</evidence>
<dbReference type="OrthoDB" id="2152801at2759"/>
<reference evidence="10 11" key="1">
    <citation type="submission" date="2006-10" db="EMBL/GenBank/DDBJ databases">
        <title>The Genome Sequence of Batrachochytrium dendrobatidis JEL423.</title>
        <authorList>
            <consortium name="The Broad Institute Genome Sequencing Platform"/>
            <person name="Birren B."/>
            <person name="Lander E."/>
            <person name="Galagan J."/>
            <person name="Cuomo C."/>
            <person name="Devon K."/>
            <person name="Jaffe D."/>
            <person name="Butler J."/>
            <person name="Alvarez P."/>
            <person name="Gnerre S."/>
            <person name="Grabherr M."/>
            <person name="Kleber M."/>
            <person name="Mauceli E."/>
            <person name="Brockman W."/>
            <person name="Young S."/>
            <person name="LaButti K."/>
            <person name="Sykes S."/>
            <person name="DeCaprio D."/>
            <person name="Crawford M."/>
            <person name="Koehrsen M."/>
            <person name="Engels R."/>
            <person name="Montgomery P."/>
            <person name="Pearson M."/>
            <person name="Howarth C."/>
            <person name="Larson L."/>
            <person name="White J."/>
            <person name="O'Leary S."/>
            <person name="Kodira C."/>
            <person name="Zeng Q."/>
            <person name="Yandava C."/>
            <person name="Alvarado L."/>
            <person name="Longcore J."/>
            <person name="James T."/>
        </authorList>
    </citation>
    <scope>NUCLEOTIDE SEQUENCE [LARGE SCALE GENOMIC DNA]</scope>
    <source>
        <strain evidence="10 11">JEL423</strain>
    </source>
</reference>
<dbReference type="GO" id="GO:0004190">
    <property type="term" value="F:aspartic-type endopeptidase activity"/>
    <property type="evidence" value="ECO:0007669"/>
    <property type="project" value="UniProtKB-KW"/>
</dbReference>
<evidence type="ECO:0000256" key="7">
    <source>
        <dbReference type="SAM" id="MobiDB-lite"/>
    </source>
</evidence>
<evidence type="ECO:0000256" key="4">
    <source>
        <dbReference type="ARBA" id="ARBA00022750"/>
    </source>
</evidence>
<keyword evidence="8" id="KW-1133">Transmembrane helix</keyword>
<feature type="transmembrane region" description="Helical" evidence="8">
    <location>
        <begin position="7"/>
        <end position="36"/>
    </location>
</feature>
<evidence type="ECO:0000256" key="1">
    <source>
        <dbReference type="ARBA" id="ARBA00007447"/>
    </source>
</evidence>
<feature type="region of interest" description="Disordered" evidence="7">
    <location>
        <begin position="450"/>
        <end position="494"/>
    </location>
</feature>
<evidence type="ECO:0000256" key="6">
    <source>
        <dbReference type="ARBA" id="ARBA00023145"/>
    </source>
</evidence>
<dbReference type="PROSITE" id="PS51767">
    <property type="entry name" value="PEPTIDASE_A1"/>
    <property type="match status" value="1"/>
</dbReference>
<dbReference type="InterPro" id="IPR033121">
    <property type="entry name" value="PEPTIDASE_A1"/>
</dbReference>
<keyword evidence="4" id="KW-0064">Aspartyl protease</keyword>
<dbReference type="EMBL" id="DS022304">
    <property type="protein sequence ID" value="OAJ40764.1"/>
    <property type="molecule type" value="Genomic_DNA"/>
</dbReference>
<dbReference type="Gene3D" id="2.40.70.10">
    <property type="entry name" value="Acid Proteases"/>
    <property type="match status" value="2"/>
</dbReference>
<dbReference type="PANTHER" id="PTHR47965:SF12">
    <property type="entry name" value="ASPARTIC PROTEINASE 3-RELATED"/>
    <property type="match status" value="1"/>
</dbReference>
<accession>A0A177WM74</accession>
<dbReference type="InterPro" id="IPR001461">
    <property type="entry name" value="Aspartic_peptidase_A1"/>
</dbReference>
<name>A0A177WM74_BATDL</name>
<reference evidence="10 11" key="2">
    <citation type="submission" date="2016-05" db="EMBL/GenBank/DDBJ databases">
        <title>Lineage-specific infection strategies underlie the spectrum of fungal disease in amphibians.</title>
        <authorList>
            <person name="Cuomo C.A."/>
            <person name="Farrer R.A."/>
            <person name="James T."/>
            <person name="Longcore J."/>
            <person name="Birren B."/>
        </authorList>
    </citation>
    <scope>NUCLEOTIDE SEQUENCE [LARGE SCALE GENOMIC DNA]</scope>
    <source>
        <strain evidence="10 11">JEL423</strain>
    </source>
</reference>
<keyword evidence="8" id="KW-0812">Transmembrane</keyword>
<dbReference type="FunFam" id="2.40.70.10:FF:000132">
    <property type="entry name" value="Uncharacterized protein"/>
    <property type="match status" value="1"/>
</dbReference>
<dbReference type="GO" id="GO:0006508">
    <property type="term" value="P:proteolysis"/>
    <property type="evidence" value="ECO:0007669"/>
    <property type="project" value="UniProtKB-KW"/>
</dbReference>
<keyword evidence="2" id="KW-0645">Protease</keyword>
<sequence>MYQIQPIFITLLDTMLITLECIILALQAVAAVRLALESPFEITSQSNNRLSKRSPVVLGGSIIKCYTMRSNVDGVNLDLRVDSSVSDIVVPLSSSSNDIGLAIQSISSGKPVTIKYRGKEYNGISSTAVVKISGTRITGINLPAILVEKKSPGLVGIGGNPDQGVFGIGYSSLSKHHTSVPAIDALYNGGVITNNEVGLELCPYKMLSKSSINIGNMEVTAKCGTDGTSVAWVDSPSNEQHSVNIKDILVNGEKVDLPKEFQKTIIEHGRIFYSYLQTCFVYMYFPRVVVETLVAAILDSGAILVKKTKSEHKHKLSETEIKKIFWENCLMFKSNYNIKWNKLPSLTIVMFAENPVTDANRNSVVTIKLGPKDYIQRVDSKHVRFAVKAGSNDNAALGIPFMNRLRLVFDRQNKRIGLGPGCGCEVMADGYPIISNNDQVLWPLTHVRLPEQPSTSSSDGRSTLRRLSQLGSTLRDSIRRGSRRSKPNYEKFED</sequence>